<evidence type="ECO:0000313" key="3">
    <source>
        <dbReference type="Proteomes" id="UP000001225"/>
    </source>
</evidence>
<dbReference type="Proteomes" id="UP000001225">
    <property type="component" value="Chromosome"/>
</dbReference>
<evidence type="ECO:0000256" key="1">
    <source>
        <dbReference type="SAM" id="SignalP"/>
    </source>
</evidence>
<feature type="signal peptide" evidence="1">
    <location>
        <begin position="1"/>
        <end position="20"/>
    </location>
</feature>
<reference evidence="2 3" key="1">
    <citation type="journal article" date="2008" name="BMC Genomics">
        <title>The missing link: Bordetella petrii is endowed with both the metabolic versatility of environmental bacteria and virulence traits of pathogenic Bordetellae.</title>
        <authorList>
            <person name="Gross R."/>
            <person name="Guzman C.A."/>
            <person name="Sebaihia M."/>
            <person name="Martins Dos Santos V.A."/>
            <person name="Pieper D.H."/>
            <person name="Koebnik R."/>
            <person name="Lechner M."/>
            <person name="Bartels D."/>
            <person name="Buhrmester J."/>
            <person name="Choudhuri J.V."/>
            <person name="Ebensen T."/>
            <person name="Gaigalat L."/>
            <person name="Herrmann S."/>
            <person name="Khachane A.N."/>
            <person name="Larisch C."/>
            <person name="Link S."/>
            <person name="Linke B."/>
            <person name="Meyer F."/>
            <person name="Mormann S."/>
            <person name="Nakunst D."/>
            <person name="Rueckert C."/>
            <person name="Schneiker-Bekel S."/>
            <person name="Schulze K."/>
            <person name="Vorhoelter F.J."/>
            <person name="Yevsa T."/>
            <person name="Engle J.T."/>
            <person name="Goldman W.E."/>
            <person name="Puehler A."/>
            <person name="Goebel U.B."/>
            <person name="Goesmann A."/>
            <person name="Bloecker H."/>
            <person name="Kaiser O."/>
            <person name="Martinez-Arias R."/>
        </authorList>
    </citation>
    <scope>NUCLEOTIDE SEQUENCE [LARGE SCALE GENOMIC DNA]</scope>
    <source>
        <strain evidence="3">ATCC BAA-461 / DSM 12804 / CCUG 43448 / CIP 107267 / Se-1111R</strain>
    </source>
</reference>
<proteinExistence type="predicted"/>
<keyword evidence="3" id="KW-1185">Reference proteome</keyword>
<name>A9I9T3_BORPD</name>
<protein>
    <submittedName>
        <fullName evidence="2">Lipoprotein</fullName>
    </submittedName>
</protein>
<sequence>MLRTIAACALALLAGCSTSAVDVDKAPRADASALLDQALASPAIDRGTVRIARDAGVLGQDQTVLVYLDSRHVANVKAGRVLELHVPAGAHNLGVQAGDASRSIRYVDVYVQAGRVHDFRISASSSSDWNITALK</sequence>
<organism evidence="2 3">
    <name type="scientific">Bordetella petrii (strain ATCC BAA-461 / DSM 12804 / CCUG 43448 / CIP 107267 / Se-1111R)</name>
    <dbReference type="NCBI Taxonomy" id="340100"/>
    <lineage>
        <taxon>Bacteria</taxon>
        <taxon>Pseudomonadati</taxon>
        <taxon>Pseudomonadota</taxon>
        <taxon>Betaproteobacteria</taxon>
        <taxon>Burkholderiales</taxon>
        <taxon>Alcaligenaceae</taxon>
        <taxon>Bordetella</taxon>
    </lineage>
</organism>
<dbReference type="KEGG" id="bpt:Bpet4155"/>
<dbReference type="EMBL" id="AM902716">
    <property type="protein sequence ID" value="CAP44503.1"/>
    <property type="molecule type" value="Genomic_DNA"/>
</dbReference>
<dbReference type="AlphaFoldDB" id="A9I9T3"/>
<keyword evidence="1" id="KW-0732">Signal</keyword>
<accession>A9I9T3</accession>
<feature type="chain" id="PRO_5002739453" evidence="1">
    <location>
        <begin position="21"/>
        <end position="135"/>
    </location>
</feature>
<evidence type="ECO:0000313" key="2">
    <source>
        <dbReference type="EMBL" id="CAP44503.1"/>
    </source>
</evidence>
<gene>
    <name evidence="2" type="ordered locus">Bpet4155</name>
</gene>
<keyword evidence="2" id="KW-0449">Lipoprotein</keyword>
<dbReference type="PROSITE" id="PS51257">
    <property type="entry name" value="PROKAR_LIPOPROTEIN"/>
    <property type="match status" value="1"/>
</dbReference>